<keyword evidence="4" id="KW-1185">Reference proteome</keyword>
<dbReference type="InterPro" id="IPR036291">
    <property type="entry name" value="NAD(P)-bd_dom_sf"/>
</dbReference>
<reference evidence="3" key="1">
    <citation type="submission" date="2019-12" db="EMBL/GenBank/DDBJ databases">
        <title>High-Quality draft genome sequences of three cyanobacteria isolated from the limestone walls of the Old Cathedral of Coimbra.</title>
        <authorList>
            <person name="Tiago I."/>
            <person name="Soares F."/>
            <person name="Portugal A."/>
        </authorList>
    </citation>
    <scope>NUCLEOTIDE SEQUENCE</scope>
    <source>
        <strain evidence="3">A</strain>
    </source>
</reference>
<comment type="caution">
    <text evidence="3">The sequence shown here is derived from an EMBL/GenBank/DDBJ whole genome shotgun (WGS) entry which is preliminary data.</text>
</comment>
<evidence type="ECO:0000313" key="4">
    <source>
        <dbReference type="Proteomes" id="UP000646053"/>
    </source>
</evidence>
<dbReference type="Gene3D" id="3.30.360.10">
    <property type="entry name" value="Dihydrodipicolinate Reductase, domain 2"/>
    <property type="match status" value="1"/>
</dbReference>
<name>A0A8J7Z5Y1_9CYAN</name>
<dbReference type="PANTHER" id="PTHR43377">
    <property type="entry name" value="BILIVERDIN REDUCTASE A"/>
    <property type="match status" value="1"/>
</dbReference>
<protein>
    <submittedName>
        <fullName evidence="3">Gfo/Idh/MocA family oxidoreductase</fullName>
    </submittedName>
</protein>
<evidence type="ECO:0000259" key="1">
    <source>
        <dbReference type="Pfam" id="PF01408"/>
    </source>
</evidence>
<dbReference type="Proteomes" id="UP000646053">
    <property type="component" value="Unassembled WGS sequence"/>
</dbReference>
<dbReference type="SUPFAM" id="SSF51735">
    <property type="entry name" value="NAD(P)-binding Rossmann-fold domains"/>
    <property type="match status" value="1"/>
</dbReference>
<proteinExistence type="predicted"/>
<dbReference type="PANTHER" id="PTHR43377:SF6">
    <property type="entry name" value="GFO_IDH_MOCA-LIKE OXIDOREDUCTASE N-TERMINAL DOMAIN-CONTAINING PROTEIN"/>
    <property type="match status" value="1"/>
</dbReference>
<feature type="domain" description="Gfo/Idh/MocA-like oxidoreductase N-terminal" evidence="1">
    <location>
        <begin position="5"/>
        <end position="127"/>
    </location>
</feature>
<organism evidence="3 4">
    <name type="scientific">Myxacorys almedinensis A</name>
    <dbReference type="NCBI Taxonomy" id="2690445"/>
    <lineage>
        <taxon>Bacteria</taxon>
        <taxon>Bacillati</taxon>
        <taxon>Cyanobacteriota</taxon>
        <taxon>Cyanophyceae</taxon>
        <taxon>Leptolyngbyales</taxon>
        <taxon>Leptolyngbyaceae</taxon>
        <taxon>Myxacorys</taxon>
        <taxon>Myxacorys almedinensis</taxon>
    </lineage>
</organism>
<dbReference type="Gene3D" id="3.40.50.720">
    <property type="entry name" value="NAD(P)-binding Rossmann-like Domain"/>
    <property type="match status" value="1"/>
</dbReference>
<dbReference type="InterPro" id="IPR000683">
    <property type="entry name" value="Gfo/Idh/MocA-like_OxRdtase_N"/>
</dbReference>
<dbReference type="GO" id="GO:0000166">
    <property type="term" value="F:nucleotide binding"/>
    <property type="evidence" value="ECO:0007669"/>
    <property type="project" value="InterPro"/>
</dbReference>
<feature type="domain" description="GFO/IDH/MocA-like oxidoreductase" evidence="2">
    <location>
        <begin position="167"/>
        <end position="260"/>
    </location>
</feature>
<dbReference type="AlphaFoldDB" id="A0A8J7Z5Y1"/>
<dbReference type="RefSeq" id="WP_162422541.1">
    <property type="nucleotide sequence ID" value="NZ_WVIE01000006.1"/>
</dbReference>
<dbReference type="Pfam" id="PF01408">
    <property type="entry name" value="GFO_IDH_MocA"/>
    <property type="match status" value="1"/>
</dbReference>
<evidence type="ECO:0000259" key="2">
    <source>
        <dbReference type="Pfam" id="PF22725"/>
    </source>
</evidence>
<sequence>MKKPIKIAVFGVGRWGTHLLRQFLAHPQAKVIGVVDPNGENLAIATQRFKLDDRVFITTQWQDALELSGLEAVAIATPAATHYALITAALKQGLHVLAEKPLTLSRAESIQLCHLAAERDRQLVIDHTYLFHPAVLRAKALVGVLGGLRYGYTARTHLGPVRQDVDALWDLAIHDIAILNYWLGETPREVQARGQVWLQPKARSFPSCPNAPSLFSNGLADTIWATLSYPSGFEATLHLSWLNPDKQRRLCVVGEHGSLVFDELASEPLTVQWGQLERQGERFNPINQRCEIVTPSPEEPLHQVCHHFLTCVQHNQPSERSPGWLGAELVEILGALSTSMQQGGQAIGIARP</sequence>
<evidence type="ECO:0000313" key="3">
    <source>
        <dbReference type="EMBL" id="NDJ17023.1"/>
    </source>
</evidence>
<dbReference type="EMBL" id="WVIE01000006">
    <property type="protein sequence ID" value="NDJ17023.1"/>
    <property type="molecule type" value="Genomic_DNA"/>
</dbReference>
<dbReference type="InterPro" id="IPR051450">
    <property type="entry name" value="Gfo/Idh/MocA_Oxidoreductases"/>
</dbReference>
<gene>
    <name evidence="3" type="ORF">GS601_06930</name>
</gene>
<dbReference type="InterPro" id="IPR055170">
    <property type="entry name" value="GFO_IDH_MocA-like_dom"/>
</dbReference>
<accession>A0A8J7Z5Y1</accession>
<dbReference type="SUPFAM" id="SSF55347">
    <property type="entry name" value="Glyceraldehyde-3-phosphate dehydrogenase-like, C-terminal domain"/>
    <property type="match status" value="1"/>
</dbReference>
<dbReference type="Pfam" id="PF22725">
    <property type="entry name" value="GFO_IDH_MocA_C3"/>
    <property type="match status" value="1"/>
</dbReference>